<dbReference type="Proteomes" id="UP000002279">
    <property type="component" value="Chromosome 12"/>
</dbReference>
<dbReference type="Pfam" id="PF08241">
    <property type="entry name" value="Methyltransf_11"/>
    <property type="match status" value="1"/>
</dbReference>
<reference evidence="5" key="3">
    <citation type="submission" date="2025-09" db="UniProtKB">
        <authorList>
            <consortium name="Ensembl"/>
        </authorList>
    </citation>
    <scope>IDENTIFICATION</scope>
    <source>
        <strain evidence="5">Glennie</strain>
    </source>
</reference>
<feature type="domain" description="Methyltransferase type 11" evidence="4">
    <location>
        <begin position="50"/>
        <end position="139"/>
    </location>
</feature>
<dbReference type="Bgee" id="ENSOANG00000002169">
    <property type="expression patterns" value="Expressed in cerebellum and 6 other cell types or tissues"/>
</dbReference>
<dbReference type="GO" id="GO:0005737">
    <property type="term" value="C:cytoplasm"/>
    <property type="evidence" value="ECO:0000318"/>
    <property type="project" value="GO_Central"/>
</dbReference>
<dbReference type="GO" id="GO:0005634">
    <property type="term" value="C:nucleus"/>
    <property type="evidence" value="ECO:0000318"/>
    <property type="project" value="GO_Central"/>
</dbReference>
<evidence type="ECO:0000259" key="4">
    <source>
        <dbReference type="Pfam" id="PF08241"/>
    </source>
</evidence>
<gene>
    <name evidence="5" type="primary">TRMT9B</name>
</gene>
<feature type="compositionally biased region" description="Low complexity" evidence="3">
    <location>
        <begin position="302"/>
        <end position="312"/>
    </location>
</feature>
<dbReference type="Ensembl" id="ENSOANT00000003445.3">
    <property type="protein sequence ID" value="ENSOANP00000003444.3"/>
    <property type="gene ID" value="ENSOANG00000002169.3"/>
</dbReference>
<feature type="compositionally biased region" description="Basic and acidic residues" evidence="3">
    <location>
        <begin position="202"/>
        <end position="211"/>
    </location>
</feature>
<dbReference type="PANTHER" id="PTHR13069:SF36">
    <property type="entry name" value="TRNA METHYLTRANSFERASE 9B-RELATED"/>
    <property type="match status" value="1"/>
</dbReference>
<keyword evidence="2" id="KW-0808">Transferase</keyword>
<dbReference type="FunCoup" id="F7ALK5">
    <property type="interactions" value="836"/>
</dbReference>
<evidence type="ECO:0000256" key="1">
    <source>
        <dbReference type="ARBA" id="ARBA00022603"/>
    </source>
</evidence>
<dbReference type="GO" id="GO:0030488">
    <property type="term" value="P:tRNA methylation"/>
    <property type="evidence" value="ECO:0000318"/>
    <property type="project" value="GO_Central"/>
</dbReference>
<keyword evidence="6" id="KW-1185">Reference proteome</keyword>
<dbReference type="eggNOG" id="KOG1331">
    <property type="taxonomic scope" value="Eukaryota"/>
</dbReference>
<feature type="region of interest" description="Disordered" evidence="3">
    <location>
        <begin position="175"/>
        <end position="223"/>
    </location>
</feature>
<feature type="compositionally biased region" description="Low complexity" evidence="3">
    <location>
        <begin position="259"/>
        <end position="269"/>
    </location>
</feature>
<organism evidence="5 6">
    <name type="scientific">Ornithorhynchus anatinus</name>
    <name type="common">Duckbill platypus</name>
    <dbReference type="NCBI Taxonomy" id="9258"/>
    <lineage>
        <taxon>Eukaryota</taxon>
        <taxon>Metazoa</taxon>
        <taxon>Chordata</taxon>
        <taxon>Craniata</taxon>
        <taxon>Vertebrata</taxon>
        <taxon>Euteleostomi</taxon>
        <taxon>Mammalia</taxon>
        <taxon>Monotremata</taxon>
        <taxon>Ornithorhynchidae</taxon>
        <taxon>Ornithorhynchus</taxon>
    </lineage>
</organism>
<feature type="compositionally biased region" description="Low complexity" evidence="3">
    <location>
        <begin position="348"/>
        <end position="359"/>
    </location>
</feature>
<keyword evidence="1" id="KW-0489">Methyltransferase</keyword>
<evidence type="ECO:0000313" key="5">
    <source>
        <dbReference type="Ensembl" id="ENSOANP00000003444.3"/>
    </source>
</evidence>
<accession>F7ALK5</accession>
<dbReference type="STRING" id="9258.ENSOANP00000003444"/>
<dbReference type="GO" id="GO:0008757">
    <property type="term" value="F:S-adenosylmethionine-dependent methyltransferase activity"/>
    <property type="evidence" value="ECO:0007669"/>
    <property type="project" value="InterPro"/>
</dbReference>
<protein>
    <recommendedName>
        <fullName evidence="4">Methyltransferase type 11 domain-containing protein</fullName>
    </recommendedName>
</protein>
<dbReference type="OMA" id="HGNWCIV"/>
<evidence type="ECO:0000256" key="3">
    <source>
        <dbReference type="SAM" id="MobiDB-lite"/>
    </source>
</evidence>
<reference evidence="5" key="2">
    <citation type="submission" date="2025-08" db="UniProtKB">
        <authorList>
            <consortium name="Ensembl"/>
        </authorList>
    </citation>
    <scope>IDENTIFICATION</scope>
    <source>
        <strain evidence="5">Glennie</strain>
    </source>
</reference>
<dbReference type="CDD" id="cd02440">
    <property type="entry name" value="AdoMet_MTases"/>
    <property type="match status" value="1"/>
</dbReference>
<dbReference type="GO" id="GO:0106335">
    <property type="term" value="F:tRNA (5-carboxymethyluridine(34)-5-O)-methyltransferase activity"/>
    <property type="evidence" value="ECO:0000318"/>
    <property type="project" value="GO_Central"/>
</dbReference>
<dbReference type="InterPro" id="IPR051422">
    <property type="entry name" value="AlkB_tRNA_MeTrf/Diox"/>
</dbReference>
<proteinExistence type="predicted"/>
<dbReference type="InterPro" id="IPR013216">
    <property type="entry name" value="Methyltransf_11"/>
</dbReference>
<dbReference type="GeneTree" id="ENSGT00940000160373"/>
<evidence type="ECO:0000256" key="2">
    <source>
        <dbReference type="ARBA" id="ARBA00022679"/>
    </source>
</evidence>
<dbReference type="InParanoid" id="F7ALK5"/>
<reference evidence="5 6" key="1">
    <citation type="journal article" date="2008" name="Nature">
        <title>Genome analysis of the platypus reveals unique signatures of evolution.</title>
        <authorList>
            <person name="Warren W.C."/>
            <person name="Hillier L.W."/>
            <person name="Marshall Graves J.A."/>
            <person name="Birney E."/>
            <person name="Ponting C.P."/>
            <person name="Grutzner F."/>
            <person name="Belov K."/>
            <person name="Miller W."/>
            <person name="Clarke L."/>
            <person name="Chinwalla A.T."/>
            <person name="Yang S.P."/>
            <person name="Heger A."/>
            <person name="Locke D.P."/>
            <person name="Miethke P."/>
            <person name="Waters P.D."/>
            <person name="Veyrunes F."/>
            <person name="Fulton L."/>
            <person name="Fulton B."/>
            <person name="Graves T."/>
            <person name="Wallis J."/>
            <person name="Puente X.S."/>
            <person name="Lopez-Otin C."/>
            <person name="Ordonez G.R."/>
            <person name="Eichler E.E."/>
            <person name="Chen L."/>
            <person name="Cheng Z."/>
            <person name="Deakin J.E."/>
            <person name="Alsop A."/>
            <person name="Thompson K."/>
            <person name="Kirby P."/>
            <person name="Papenfuss A.T."/>
            <person name="Wakefield M.J."/>
            <person name="Olender T."/>
            <person name="Lancet D."/>
            <person name="Huttley G.A."/>
            <person name="Smit A.F."/>
            <person name="Pask A."/>
            <person name="Temple-Smith P."/>
            <person name="Batzer M.A."/>
            <person name="Walker J.A."/>
            <person name="Konkel M.K."/>
            <person name="Harris R.S."/>
            <person name="Whittington C.M."/>
            <person name="Wong E.S."/>
            <person name="Gemmell N.J."/>
            <person name="Buschiazzo E."/>
            <person name="Vargas Jentzsch I.M."/>
            <person name="Merkel A."/>
            <person name="Schmitz J."/>
            <person name="Zemann A."/>
            <person name="Churakov G."/>
            <person name="Kriegs J.O."/>
            <person name="Brosius J."/>
            <person name="Murchison E.P."/>
            <person name="Sachidanandam R."/>
            <person name="Smith C."/>
            <person name="Hannon G.J."/>
            <person name="Tsend-Ayush E."/>
            <person name="McMillan D."/>
            <person name="Attenborough R."/>
            <person name="Rens W."/>
            <person name="Ferguson-Smith M."/>
            <person name="Lefevre C.M."/>
            <person name="Sharp J.A."/>
            <person name="Nicholas K.R."/>
            <person name="Ray D.A."/>
            <person name="Kube M."/>
            <person name="Reinhardt R."/>
            <person name="Pringle T.H."/>
            <person name="Taylor J."/>
            <person name="Jones R.C."/>
            <person name="Nixon B."/>
            <person name="Dacheux J.L."/>
            <person name="Niwa H."/>
            <person name="Sekita Y."/>
            <person name="Huang X."/>
            <person name="Stark A."/>
            <person name="Kheradpour P."/>
            <person name="Kellis M."/>
            <person name="Flicek P."/>
            <person name="Chen Y."/>
            <person name="Webber C."/>
            <person name="Hardison R."/>
            <person name="Nelson J."/>
            <person name="Hallsworth-Pepin K."/>
            <person name="Delehaunty K."/>
            <person name="Markovic C."/>
            <person name="Minx P."/>
            <person name="Feng Y."/>
            <person name="Kremitzki C."/>
            <person name="Mitreva M."/>
            <person name="Glasscock J."/>
            <person name="Wylie T."/>
            <person name="Wohldmann P."/>
            <person name="Thiru P."/>
            <person name="Nhan M.N."/>
            <person name="Pohl C.S."/>
            <person name="Smith S.M."/>
            <person name="Hou S."/>
            <person name="Nefedov M."/>
            <person name="de Jong P.J."/>
            <person name="Renfree M.B."/>
            <person name="Mardis E.R."/>
            <person name="Wilson R.K."/>
        </authorList>
    </citation>
    <scope>NUCLEOTIDE SEQUENCE [LARGE SCALE GENOMIC DNA]</scope>
    <source>
        <strain evidence="5 6">Glennie</strain>
    </source>
</reference>
<evidence type="ECO:0000313" key="6">
    <source>
        <dbReference type="Proteomes" id="UP000002279"/>
    </source>
</evidence>
<sequence length="429" mass="46706">MEDEASRLERRHVHQVYESTAPYFSGLQSRAWPRVRQFLLEQEPGSLVADIGCGTGKYLSVNSEVYTLGCDYCRPMVEVARKKGCEVTVCDNLNLPFRDQGFDAVISVGVIHHFCTERRRVRAVEEMSRVLAPGGRVLIYAWAMEQKNRRFQKQDVFVPWNRALCSRLLLAAGPPGARGLPPGRSGAPPPADRPRSPAGRRPGPEWRRSRSLDGYPSGGCCGRGPDAGAGGGFYSSLGRSFRAWLLPRASAEEEEEEPSPQSDGQQEQGVTGATVLTQPAGRRPGPRGPLSVRPDDDDDVFAPSAAAGAGPRPSGPDPPGRRAGRPRGRSPGPGEPRLCGRGRRRDWSSAADAPDSGPDPSGPPREQPLDAPAAGAFMRYYHVFREGELRRLLEENVADLRVLSSGHDHGNWCVVAEKRRDGPAGRPRS</sequence>
<dbReference type="GO" id="GO:0000049">
    <property type="term" value="F:tRNA binding"/>
    <property type="evidence" value="ECO:0000318"/>
    <property type="project" value="GO_Central"/>
</dbReference>
<dbReference type="HOGENOM" id="CLU_029501_0_1_1"/>
<dbReference type="AlphaFoldDB" id="F7ALK5"/>
<dbReference type="SUPFAM" id="SSF53335">
    <property type="entry name" value="S-adenosyl-L-methionine-dependent methyltransferases"/>
    <property type="match status" value="1"/>
</dbReference>
<dbReference type="GO" id="GO:0002098">
    <property type="term" value="P:tRNA wobble uridine modification"/>
    <property type="evidence" value="ECO:0000318"/>
    <property type="project" value="GO_Central"/>
</dbReference>
<dbReference type="PANTHER" id="PTHR13069">
    <property type="entry name" value="ALKYLATED DNA REPAIR PROTEIN ALKB HOMOLOG 8"/>
    <property type="match status" value="1"/>
</dbReference>
<name>F7ALK5_ORNAN</name>
<dbReference type="FunFam" id="3.40.50.150:FF:000195">
    <property type="entry name" value="Methyltransferase domain containing protein"/>
    <property type="match status" value="1"/>
</dbReference>
<dbReference type="Gene3D" id="3.40.50.150">
    <property type="entry name" value="Vaccinia Virus protein VP39"/>
    <property type="match status" value="2"/>
</dbReference>
<feature type="compositionally biased region" description="Low complexity" evidence="3">
    <location>
        <begin position="175"/>
        <end position="186"/>
    </location>
</feature>
<dbReference type="InterPro" id="IPR029063">
    <property type="entry name" value="SAM-dependent_MTases_sf"/>
</dbReference>
<feature type="region of interest" description="Disordered" evidence="3">
    <location>
        <begin position="249"/>
        <end position="373"/>
    </location>
</feature>